<dbReference type="EMBL" id="JBHMAF010000050">
    <property type="protein sequence ID" value="MFB9758985.1"/>
    <property type="molecule type" value="Genomic_DNA"/>
</dbReference>
<dbReference type="Proteomes" id="UP001589609">
    <property type="component" value="Unassembled WGS sequence"/>
</dbReference>
<comment type="caution">
    <text evidence="1">The sequence shown here is derived from an EMBL/GenBank/DDBJ whole genome shotgun (WGS) entry which is preliminary data.</text>
</comment>
<name>A0ABV5WEF5_9BACI</name>
<keyword evidence="2" id="KW-1185">Reference proteome</keyword>
<accession>A0ABV5WEF5</accession>
<organism evidence="1 2">
    <name type="scientific">Ectobacillus funiculus</name>
    <dbReference type="NCBI Taxonomy" id="137993"/>
    <lineage>
        <taxon>Bacteria</taxon>
        <taxon>Bacillati</taxon>
        <taxon>Bacillota</taxon>
        <taxon>Bacilli</taxon>
        <taxon>Bacillales</taxon>
        <taxon>Bacillaceae</taxon>
        <taxon>Ectobacillus</taxon>
    </lineage>
</organism>
<sequence length="313" mass="36876">MIDTFLYEFKQGNEKITDFVKGNKLSGIDLYQLAIMQLELLKKADPNHPSYVSRQAEFYHLDGNLRRAGLRYNEVLEMDPLLPLTKDEERLIEKFCPVFFITPKECFPLKDIVAVHHPVKPLIGYHLFWEDDYDFPDDYEPCDHEEVWVEYDQEKEEVTNVMCWFHSRVLESEAAVAEAHANQQRAIIRIEWGKHGSLLCGWESMQEPLTGVFLPTWLRETYDHVKSGGRVSDHPLKKFWPKGFDGTFEEYIDFSVLIDPLELLRKKPLLFKTRWVNAAIFTHALLYNFHPKMEWPDRFYQSIAQELQSDTGL</sequence>
<dbReference type="InterPro" id="IPR011990">
    <property type="entry name" value="TPR-like_helical_dom_sf"/>
</dbReference>
<dbReference type="RefSeq" id="WP_379949274.1">
    <property type="nucleotide sequence ID" value="NZ_JBHMAF010000050.1"/>
</dbReference>
<dbReference type="SUPFAM" id="SSF48452">
    <property type="entry name" value="TPR-like"/>
    <property type="match status" value="1"/>
</dbReference>
<evidence type="ECO:0000313" key="2">
    <source>
        <dbReference type="Proteomes" id="UP001589609"/>
    </source>
</evidence>
<proteinExistence type="predicted"/>
<gene>
    <name evidence="1" type="ORF">ACFFMS_10985</name>
</gene>
<evidence type="ECO:0000313" key="1">
    <source>
        <dbReference type="EMBL" id="MFB9758985.1"/>
    </source>
</evidence>
<protein>
    <submittedName>
        <fullName evidence="1">Tetratricopeptide repeat protein</fullName>
    </submittedName>
</protein>
<reference evidence="1 2" key="1">
    <citation type="submission" date="2024-09" db="EMBL/GenBank/DDBJ databases">
        <authorList>
            <person name="Sun Q."/>
            <person name="Mori K."/>
        </authorList>
    </citation>
    <scope>NUCLEOTIDE SEQUENCE [LARGE SCALE GENOMIC DNA]</scope>
    <source>
        <strain evidence="1 2">JCM 11201</strain>
    </source>
</reference>